<dbReference type="Gene3D" id="3.40.50.300">
    <property type="entry name" value="P-loop containing nucleotide triphosphate hydrolases"/>
    <property type="match status" value="1"/>
</dbReference>
<evidence type="ECO:0000313" key="8">
    <source>
        <dbReference type="Proteomes" id="UP001168435"/>
    </source>
</evidence>
<dbReference type="GO" id="GO:0004329">
    <property type="term" value="F:formate-tetrahydrofolate ligase activity"/>
    <property type="evidence" value="ECO:0007669"/>
    <property type="project" value="UniProtKB-EC"/>
</dbReference>
<dbReference type="Gene3D" id="3.10.410.10">
    <property type="entry name" value="Formyltetrahydrofolate synthetase, domain 3"/>
    <property type="match status" value="1"/>
</dbReference>
<dbReference type="HAMAP" id="MF_01543">
    <property type="entry name" value="FTHFS"/>
    <property type="match status" value="1"/>
</dbReference>
<keyword evidence="2 6" id="KW-0554">One-carbon metabolism</keyword>
<comment type="similarity">
    <text evidence="6">Belongs to the formate--tetrahydrofolate ligase family.</text>
</comment>
<evidence type="ECO:0000256" key="4">
    <source>
        <dbReference type="ARBA" id="ARBA00022741"/>
    </source>
</evidence>
<reference evidence="7" key="2">
    <citation type="submission" date="2024-05" db="EMBL/GenBank/DDBJ databases">
        <title>Identification and characterization of horizontal gene transfer across gut microbiota members of farm animals based on homology search.</title>
        <authorList>
            <person name="Schwarzerova J."/>
            <person name="Nykrynova M."/>
            <person name="Jureckova K."/>
            <person name="Cejkova D."/>
            <person name="Rychlik I."/>
        </authorList>
    </citation>
    <scope>NUCLEOTIDE SEQUENCE</scope>
    <source>
        <strain evidence="7">176_SSukc20</strain>
    </source>
</reference>
<organism evidence="7 8">
    <name type="scientific">Collinsella ihumii</name>
    <dbReference type="NCBI Taxonomy" id="1720204"/>
    <lineage>
        <taxon>Bacteria</taxon>
        <taxon>Bacillati</taxon>
        <taxon>Actinomycetota</taxon>
        <taxon>Coriobacteriia</taxon>
        <taxon>Coriobacteriales</taxon>
        <taxon>Coriobacteriaceae</taxon>
        <taxon>Collinsella</taxon>
    </lineage>
</organism>
<proteinExistence type="inferred from homology"/>
<dbReference type="PROSITE" id="PS00721">
    <property type="entry name" value="FTHFS_1"/>
    <property type="match status" value="1"/>
</dbReference>
<dbReference type="SUPFAM" id="SSF52540">
    <property type="entry name" value="P-loop containing nucleoside triphosphate hydrolases"/>
    <property type="match status" value="1"/>
</dbReference>
<keyword evidence="4 6" id="KW-0547">Nucleotide-binding</keyword>
<evidence type="ECO:0000256" key="6">
    <source>
        <dbReference type="HAMAP-Rule" id="MF_01543"/>
    </source>
</evidence>
<comment type="caution">
    <text evidence="7">The sequence shown here is derived from an EMBL/GenBank/DDBJ whole genome shotgun (WGS) entry which is preliminary data.</text>
</comment>
<evidence type="ECO:0000256" key="1">
    <source>
        <dbReference type="ARBA" id="ARBA00004777"/>
    </source>
</evidence>
<dbReference type="EC" id="6.3.4.3" evidence="6"/>
<gene>
    <name evidence="6" type="primary">fhs</name>
    <name evidence="7" type="ORF">QVN30_08290</name>
</gene>
<dbReference type="EMBL" id="JAUEIQ010000008">
    <property type="protein sequence ID" value="MDN0064301.1"/>
    <property type="molecule type" value="Genomic_DNA"/>
</dbReference>
<dbReference type="Proteomes" id="UP001168435">
    <property type="component" value="Unassembled WGS sequence"/>
</dbReference>
<protein>
    <recommendedName>
        <fullName evidence="6">Formate--tetrahydrofolate ligase</fullName>
        <ecNumber evidence="6">6.3.4.3</ecNumber>
    </recommendedName>
    <alternativeName>
        <fullName evidence="6">Formyltetrahydrofolate synthetase</fullName>
        <shortName evidence="6">FHS</shortName>
        <shortName evidence="6">FTHFS</shortName>
    </alternativeName>
</protein>
<evidence type="ECO:0000256" key="5">
    <source>
        <dbReference type="ARBA" id="ARBA00022840"/>
    </source>
</evidence>
<accession>A0ABT7XFW1</accession>
<comment type="pathway">
    <text evidence="1 6">One-carbon metabolism; tetrahydrofolate interconversion.</text>
</comment>
<dbReference type="InterPro" id="IPR000559">
    <property type="entry name" value="Formate_THF_ligase"/>
</dbReference>
<dbReference type="Gene3D" id="3.30.1510.10">
    <property type="entry name" value="Domain 2, N(10)-formyltetrahydrofolate synthetase"/>
    <property type="match status" value="1"/>
</dbReference>
<dbReference type="CDD" id="cd00477">
    <property type="entry name" value="FTHFS"/>
    <property type="match status" value="1"/>
</dbReference>
<comment type="catalytic activity">
    <reaction evidence="6">
        <text>(6S)-5,6,7,8-tetrahydrofolate + formate + ATP = (6R)-10-formyltetrahydrofolate + ADP + phosphate</text>
        <dbReference type="Rhea" id="RHEA:20221"/>
        <dbReference type="ChEBI" id="CHEBI:15740"/>
        <dbReference type="ChEBI" id="CHEBI:30616"/>
        <dbReference type="ChEBI" id="CHEBI:43474"/>
        <dbReference type="ChEBI" id="CHEBI:57453"/>
        <dbReference type="ChEBI" id="CHEBI:195366"/>
        <dbReference type="ChEBI" id="CHEBI:456216"/>
        <dbReference type="EC" id="6.3.4.3"/>
    </reaction>
</comment>
<reference evidence="7" key="1">
    <citation type="submission" date="2023-06" db="EMBL/GenBank/DDBJ databases">
        <authorList>
            <person name="Zeman M."/>
            <person name="Kubasova T."/>
            <person name="Jahodarova E."/>
            <person name="Nykrynova M."/>
            <person name="Rychlik I."/>
        </authorList>
    </citation>
    <scope>NUCLEOTIDE SEQUENCE</scope>
    <source>
        <strain evidence="7">176_SSukc20</strain>
    </source>
</reference>
<evidence type="ECO:0000313" key="7">
    <source>
        <dbReference type="EMBL" id="MDN0064301.1"/>
    </source>
</evidence>
<dbReference type="InterPro" id="IPR027417">
    <property type="entry name" value="P-loop_NTPase"/>
</dbReference>
<dbReference type="RefSeq" id="WP_087200459.1">
    <property type="nucleotide sequence ID" value="NZ_JAUEIM010000039.1"/>
</dbReference>
<evidence type="ECO:0000256" key="3">
    <source>
        <dbReference type="ARBA" id="ARBA00022598"/>
    </source>
</evidence>
<evidence type="ECO:0000256" key="2">
    <source>
        <dbReference type="ARBA" id="ARBA00022563"/>
    </source>
</evidence>
<dbReference type="PROSITE" id="PS00722">
    <property type="entry name" value="FTHFS_2"/>
    <property type="match status" value="1"/>
</dbReference>
<name>A0ABT7XFW1_9ACTN</name>
<keyword evidence="3 6" id="KW-0436">Ligase</keyword>
<dbReference type="InterPro" id="IPR020628">
    <property type="entry name" value="Formate_THF_ligase_CS"/>
</dbReference>
<feature type="binding site" evidence="6">
    <location>
        <begin position="64"/>
        <end position="71"/>
    </location>
    <ligand>
        <name>ATP</name>
        <dbReference type="ChEBI" id="CHEBI:30616"/>
    </ligand>
</feature>
<keyword evidence="5 6" id="KW-0067">ATP-binding</keyword>
<dbReference type="NCBIfam" id="NF010030">
    <property type="entry name" value="PRK13505.1"/>
    <property type="match status" value="1"/>
</dbReference>
<keyword evidence="8" id="KW-1185">Reference proteome</keyword>
<dbReference type="Pfam" id="PF01268">
    <property type="entry name" value="FTHFS"/>
    <property type="match status" value="1"/>
</dbReference>
<sequence length="555" mass="59337">MLSDIEIAHSVKPLPIIEVAREAGVDEKYVIPYGFDKAKIDYSLLNEPTDHDAKLVLVTAINPTPAGEGKTTTTIGLADGLRRRGVKSAVALREPSLGPVFGVKGGAAGGGYAQVIPMEDINLHFTGDFHAIGAANNLLAAMLDNHIQQGNALGIDPKRITWKRAVDMNDRQLRHIVDGLGGRAQGVPREDGFDITVASEIMAILCLSTSITDLKNRLGEIVVGYAYDGRPVRASELKAQGAMAALLKDALKPNLVQTLEHTPAFVHGGPFANIAHGCNSIMATRMAMRFGDIAITEAGFGADLGAEKFLDIKCRMTGLSPDAVVIVATARALKYNGGVAKADLNEENLEALRAGLPNLLRHVDNIQSVYGLPCVVAINRFPSDTEAELALIEEECKKLGVNVKLSEVWAKGGEGALELADEVMRLVEQPNEFRFSYEDGTDIADAIEAVATKVYRADGVDFTPAAKRQLAQLRENGFGNLPVCIAKTQYSFTDQDKVLGAPEGFRITVRELKVSAGAHFVVALTGQVLTMPGLPKVPAAENIDVDENGVISGLF</sequence>